<name>A0A2S8GBJ9_9BACT</name>
<dbReference type="OrthoDB" id="210667at2"/>
<accession>A0A2S8GBJ9</accession>
<evidence type="ECO:0000313" key="2">
    <source>
        <dbReference type="Proteomes" id="UP000240009"/>
    </source>
</evidence>
<organism evidence="1 2">
    <name type="scientific">Blastopirellula marina</name>
    <dbReference type="NCBI Taxonomy" id="124"/>
    <lineage>
        <taxon>Bacteria</taxon>
        <taxon>Pseudomonadati</taxon>
        <taxon>Planctomycetota</taxon>
        <taxon>Planctomycetia</taxon>
        <taxon>Pirellulales</taxon>
        <taxon>Pirellulaceae</taxon>
        <taxon>Blastopirellula</taxon>
    </lineage>
</organism>
<sequence length="523" mass="59383">MLRRRAHWVMILASLLLALVLRAVLSAQGLPTQPSDVHHPFGIQVIDEATGRGVPLVELRTTNEIRLVTDNAGWVAVDEPGLMGQKVYFSIDSHGYEFPADGFGNRGRALEVRPGETVQLKIKRNNIAQRLYRVTGQGQFHHSTRLGLPTPWRHPNMNAQVMGQDSTQAVVLGDRILWTWGDTARVSYPLGNFATSGAWSELPNRGGMDPSIGIGQTYMVDDSGFSKPMFKNDIGGTVIWMHGIFTLEDNQGQTRAVTHYSVREGLGKEHRSGIAVFNEDKELFQQINQFSPDSRLYPQGQTFRHTDNGQAYIYFATPYPILRVPANWDAVFDPKQYEAWTCLEEGTTFDTCSPRLVRDANGKLDYAWRKDTDLVDAQRQRQLEQAGHIEAGEGWLQTIDIDKGRKITLHRGSVRWNDYLECWVMIANEIYGEESNLGEVYFLTSKSIPGTWEKAKKIVTHDKYTFYNPVHHDFLDQADGKLIYFDGTYTKQFSATQVATPRYDYNTMMYQLDLSDDRLNSVE</sequence>
<gene>
    <name evidence="1" type="ORF">C5Y96_00065</name>
</gene>
<dbReference type="AlphaFoldDB" id="A0A2S8GBJ9"/>
<dbReference type="Proteomes" id="UP000240009">
    <property type="component" value="Unassembled WGS sequence"/>
</dbReference>
<reference evidence="1 2" key="1">
    <citation type="submission" date="2018-02" db="EMBL/GenBank/DDBJ databases">
        <title>Comparative genomes isolates from brazilian mangrove.</title>
        <authorList>
            <person name="Araujo J.E."/>
            <person name="Taketani R.G."/>
            <person name="Silva M.C.P."/>
            <person name="Loureco M.V."/>
            <person name="Andreote F.D."/>
        </authorList>
    </citation>
    <scope>NUCLEOTIDE SEQUENCE [LARGE SCALE GENOMIC DNA]</scope>
    <source>
        <strain evidence="1 2">HEX-2 MGV</strain>
    </source>
</reference>
<proteinExistence type="predicted"/>
<protein>
    <recommendedName>
        <fullName evidence="3">DUF4185 domain-containing protein</fullName>
    </recommendedName>
</protein>
<evidence type="ECO:0008006" key="3">
    <source>
        <dbReference type="Google" id="ProtNLM"/>
    </source>
</evidence>
<dbReference type="RefSeq" id="WP_105349510.1">
    <property type="nucleotide sequence ID" value="NZ_PUIA01000001.1"/>
</dbReference>
<dbReference type="EMBL" id="PUIA01000001">
    <property type="protein sequence ID" value="PQO41803.1"/>
    <property type="molecule type" value="Genomic_DNA"/>
</dbReference>
<evidence type="ECO:0000313" key="1">
    <source>
        <dbReference type="EMBL" id="PQO41803.1"/>
    </source>
</evidence>
<comment type="caution">
    <text evidence="1">The sequence shown here is derived from an EMBL/GenBank/DDBJ whole genome shotgun (WGS) entry which is preliminary data.</text>
</comment>